<dbReference type="Gene3D" id="3.40.50.300">
    <property type="entry name" value="P-loop containing nucleotide triphosphate hydrolases"/>
    <property type="match status" value="2"/>
</dbReference>
<dbReference type="GO" id="GO:0003724">
    <property type="term" value="F:RNA helicase activity"/>
    <property type="evidence" value="ECO:0007669"/>
    <property type="project" value="UniProtKB-EC"/>
</dbReference>
<feature type="domain" description="Helicase C-terminal" evidence="10">
    <location>
        <begin position="241"/>
        <end position="420"/>
    </location>
</feature>
<organism evidence="11">
    <name type="scientific">Sporisorium scitamineum</name>
    <dbReference type="NCBI Taxonomy" id="49012"/>
    <lineage>
        <taxon>Eukaryota</taxon>
        <taxon>Fungi</taxon>
        <taxon>Dikarya</taxon>
        <taxon>Basidiomycota</taxon>
        <taxon>Ustilaginomycotina</taxon>
        <taxon>Ustilaginomycetes</taxon>
        <taxon>Ustilaginales</taxon>
        <taxon>Ustilaginaceae</taxon>
        <taxon>Sporisorium</taxon>
    </lineage>
</organism>
<comment type="catalytic activity">
    <reaction evidence="7">
        <text>ATP + H2O = ADP + phosphate + H(+)</text>
        <dbReference type="Rhea" id="RHEA:13065"/>
        <dbReference type="ChEBI" id="CHEBI:15377"/>
        <dbReference type="ChEBI" id="CHEBI:15378"/>
        <dbReference type="ChEBI" id="CHEBI:30616"/>
        <dbReference type="ChEBI" id="CHEBI:43474"/>
        <dbReference type="ChEBI" id="CHEBI:456216"/>
        <dbReference type="EC" id="3.6.4.13"/>
    </reaction>
</comment>
<accession>A0A127ZJC1</accession>
<dbReference type="SUPFAM" id="SSF52540">
    <property type="entry name" value="P-loop containing nucleoside triphosphate hydrolases"/>
    <property type="match status" value="1"/>
</dbReference>
<name>A0A127ZJC1_9BASI</name>
<evidence type="ECO:0000256" key="1">
    <source>
        <dbReference type="ARBA" id="ARBA00008792"/>
    </source>
</evidence>
<dbReference type="PROSITE" id="PS51192">
    <property type="entry name" value="HELICASE_ATP_BIND_1"/>
    <property type="match status" value="1"/>
</dbReference>
<sequence length="711" mass="77777">MSTSTAPAFWKPGSARPGSSLDRFSESTSLLTSLPPTTTTLPIHSQRLSILHALETHQALIVVGETGCGKTTQIPQFLYTAGWASSPSSSGIIACTQPRRISATTIASRVSAELGTKLGQEVGYTIRFEDNSDTTTKIKYMTDGALFRECVRDPLLTRYSVVMVDEAHERGVWTDLLLGVLAKICRKRAGFRVIVSSATIDALLFRDFFDAEACRATVLRLQGGRKFPVSTAYLREPCEDYVQQTIDTIWNIHLAEPKGDILAFLTGREEIEHALQQLADRQVDLPSSAARMHLLPLHAGLSAAEQVDIFNPAPLATTRKVVVATNIAEASITLDGIVYVVDCGFVKVRTAGSAGVDSLSIVPISRASAIQRAGRAGRTRAGKCFRLYTEKSFAEMRATTPPELHRTDLSGAILMLKSLGIDNLVKFDWVPPAPAPEALAAGLRRLVQLGALDEHARLTEVGGWMGEIPLAPHWARILIASTEPRFSCAREILTILAMLQITHPFFDPQSPQTQLSIRSFAAQQGDMYTLLNVYLAFTTSGQRTAKWCSRHRLNYPALSRALNIRSQLEKFLLRFFTPSTNHIADSSALGSKNAVERITKCLLTGLYPNLATYDDSTMTYSTVLGGEVVHVHPTSLLFNRRPEGGRRWVVFGEKVQDDAKGGKVWVRDLCVLDGVEWVVDAVPGVYRVEERWGGGGGERAVRTSGGAGEEL</sequence>
<dbReference type="SMART" id="SM00490">
    <property type="entry name" value="HELICc"/>
    <property type="match status" value="1"/>
</dbReference>
<keyword evidence="5 11" id="KW-0347">Helicase</keyword>
<dbReference type="GO" id="GO:0005524">
    <property type="term" value="F:ATP binding"/>
    <property type="evidence" value="ECO:0007669"/>
    <property type="project" value="UniProtKB-KW"/>
</dbReference>
<dbReference type="InterPro" id="IPR011709">
    <property type="entry name" value="DEAD-box_helicase_OB_fold"/>
</dbReference>
<dbReference type="Pfam" id="PF00271">
    <property type="entry name" value="Helicase_C"/>
    <property type="match status" value="1"/>
</dbReference>
<dbReference type="GO" id="GO:0016787">
    <property type="term" value="F:hydrolase activity"/>
    <property type="evidence" value="ECO:0007669"/>
    <property type="project" value="UniProtKB-KW"/>
</dbReference>
<evidence type="ECO:0000256" key="3">
    <source>
        <dbReference type="ARBA" id="ARBA00022741"/>
    </source>
</evidence>
<dbReference type="Pfam" id="PF07717">
    <property type="entry name" value="OB_NTP_bind"/>
    <property type="match status" value="1"/>
</dbReference>
<dbReference type="InterPro" id="IPR007502">
    <property type="entry name" value="Helicase-assoc_dom"/>
</dbReference>
<comment type="similarity">
    <text evidence="1">Belongs to the DEAD box helicase family. DEAH subfamily.</text>
</comment>
<keyword evidence="4" id="KW-0378">Hydrolase</keyword>
<dbReference type="GO" id="GO:0071013">
    <property type="term" value="C:catalytic step 2 spliceosome"/>
    <property type="evidence" value="ECO:0007669"/>
    <property type="project" value="TreeGrafter"/>
</dbReference>
<protein>
    <recommendedName>
        <fullName evidence="2">RNA helicase</fullName>
        <ecNumber evidence="2">3.6.4.13</ecNumber>
    </recommendedName>
</protein>
<dbReference type="CDD" id="cd18791">
    <property type="entry name" value="SF2_C_RHA"/>
    <property type="match status" value="1"/>
</dbReference>
<dbReference type="Gene3D" id="1.20.120.1080">
    <property type="match status" value="1"/>
</dbReference>
<dbReference type="InterPro" id="IPR011545">
    <property type="entry name" value="DEAD/DEAH_box_helicase_dom"/>
</dbReference>
<dbReference type="PANTHER" id="PTHR18934:SF136">
    <property type="entry name" value="ATP-DEPENDENT RNA HELICASE DHX35-RELATED"/>
    <property type="match status" value="1"/>
</dbReference>
<dbReference type="GO" id="GO:0003723">
    <property type="term" value="F:RNA binding"/>
    <property type="evidence" value="ECO:0007669"/>
    <property type="project" value="TreeGrafter"/>
</dbReference>
<dbReference type="FunFam" id="3.40.50.300:FF:000578">
    <property type="entry name" value="probable ATP-dependent RNA helicase DHX35"/>
    <property type="match status" value="1"/>
</dbReference>
<proteinExistence type="inferred from homology"/>
<keyword evidence="3" id="KW-0547">Nucleotide-binding</keyword>
<evidence type="ECO:0000259" key="10">
    <source>
        <dbReference type="PROSITE" id="PS51194"/>
    </source>
</evidence>
<dbReference type="Pfam" id="PF21010">
    <property type="entry name" value="HA2_C"/>
    <property type="match status" value="1"/>
</dbReference>
<feature type="domain" description="Helicase ATP-binding" evidence="9">
    <location>
        <begin position="51"/>
        <end position="218"/>
    </location>
</feature>
<evidence type="ECO:0000256" key="5">
    <source>
        <dbReference type="ARBA" id="ARBA00022806"/>
    </source>
</evidence>
<evidence type="ECO:0000256" key="4">
    <source>
        <dbReference type="ARBA" id="ARBA00022801"/>
    </source>
</evidence>
<dbReference type="SMART" id="SM00847">
    <property type="entry name" value="HA2"/>
    <property type="match status" value="1"/>
</dbReference>
<gene>
    <name evidence="11" type="ORF">SPSC_06273</name>
</gene>
<dbReference type="PROSITE" id="PS00690">
    <property type="entry name" value="DEAH_ATP_HELICASE"/>
    <property type="match status" value="1"/>
</dbReference>
<evidence type="ECO:0000256" key="6">
    <source>
        <dbReference type="ARBA" id="ARBA00022840"/>
    </source>
</evidence>
<evidence type="ECO:0000259" key="9">
    <source>
        <dbReference type="PROSITE" id="PS51192"/>
    </source>
</evidence>
<evidence type="ECO:0000256" key="2">
    <source>
        <dbReference type="ARBA" id="ARBA00012552"/>
    </source>
</evidence>
<evidence type="ECO:0000256" key="8">
    <source>
        <dbReference type="SAM" id="MobiDB-lite"/>
    </source>
</evidence>
<keyword evidence="6" id="KW-0067">ATP-binding</keyword>
<dbReference type="OrthoDB" id="10253254at2759"/>
<dbReference type="EMBL" id="LK056692">
    <property type="protein sequence ID" value="CDU26106.1"/>
    <property type="molecule type" value="Genomic_DNA"/>
</dbReference>
<evidence type="ECO:0000256" key="7">
    <source>
        <dbReference type="ARBA" id="ARBA00047984"/>
    </source>
</evidence>
<dbReference type="PANTHER" id="PTHR18934">
    <property type="entry name" value="ATP-DEPENDENT RNA HELICASE"/>
    <property type="match status" value="1"/>
</dbReference>
<dbReference type="InterPro" id="IPR002464">
    <property type="entry name" value="DNA/RNA_helicase_DEAH_CS"/>
</dbReference>
<dbReference type="InterPro" id="IPR014001">
    <property type="entry name" value="Helicase_ATP-bd"/>
</dbReference>
<evidence type="ECO:0000313" key="11">
    <source>
        <dbReference type="EMBL" id="CDU26106.1"/>
    </source>
</evidence>
<feature type="region of interest" description="Disordered" evidence="8">
    <location>
        <begin position="1"/>
        <end position="22"/>
    </location>
</feature>
<dbReference type="FunFam" id="3.40.50.300:FF:000145">
    <property type="entry name" value="probable ATP-dependent RNA helicase DHX40"/>
    <property type="match status" value="1"/>
</dbReference>
<dbReference type="SMART" id="SM00487">
    <property type="entry name" value="DEXDc"/>
    <property type="match status" value="1"/>
</dbReference>
<reference evidence="11" key="1">
    <citation type="submission" date="2014-06" db="EMBL/GenBank/DDBJ databases">
        <authorList>
            <person name="Ju J."/>
            <person name="Zhang J."/>
        </authorList>
    </citation>
    <scope>NUCLEOTIDE SEQUENCE</scope>
    <source>
        <strain evidence="11">SscI8</strain>
    </source>
</reference>
<dbReference type="InterPro" id="IPR027417">
    <property type="entry name" value="P-loop_NTPase"/>
</dbReference>
<dbReference type="InterPro" id="IPR001650">
    <property type="entry name" value="Helicase_C-like"/>
</dbReference>
<dbReference type="AlphaFoldDB" id="A0A127ZJC1"/>
<dbReference type="CDD" id="cd17917">
    <property type="entry name" value="DEXHc_RHA-like"/>
    <property type="match status" value="1"/>
</dbReference>
<dbReference type="PROSITE" id="PS51194">
    <property type="entry name" value="HELICASE_CTER"/>
    <property type="match status" value="1"/>
</dbReference>
<dbReference type="Pfam" id="PF00270">
    <property type="entry name" value="DEAD"/>
    <property type="match status" value="1"/>
</dbReference>
<dbReference type="EC" id="3.6.4.13" evidence="2"/>